<feature type="domain" description="HTH myb-type" evidence="11">
    <location>
        <begin position="160"/>
        <end position="219"/>
    </location>
</feature>
<evidence type="ECO:0000256" key="5">
    <source>
        <dbReference type="ARBA" id="ARBA00023159"/>
    </source>
</evidence>
<protein>
    <recommendedName>
        <fullName evidence="14">Two-component response regulator</fullName>
    </recommendedName>
</protein>
<keyword evidence="5" id="KW-0010">Activator</keyword>
<evidence type="ECO:0000259" key="10">
    <source>
        <dbReference type="PROSITE" id="PS50110"/>
    </source>
</evidence>
<dbReference type="InterPro" id="IPR001789">
    <property type="entry name" value="Sig_transdc_resp-reg_receiver"/>
</dbReference>
<evidence type="ECO:0000256" key="7">
    <source>
        <dbReference type="ARBA" id="ARBA00023242"/>
    </source>
</evidence>
<dbReference type="Gene3D" id="1.10.10.60">
    <property type="entry name" value="Homeodomain-like"/>
    <property type="match status" value="1"/>
</dbReference>
<feature type="compositionally biased region" description="Low complexity" evidence="9">
    <location>
        <begin position="117"/>
        <end position="129"/>
    </location>
</feature>
<evidence type="ECO:0000259" key="11">
    <source>
        <dbReference type="PROSITE" id="PS51294"/>
    </source>
</evidence>
<dbReference type="Pfam" id="PF00249">
    <property type="entry name" value="Myb_DNA-binding"/>
    <property type="match status" value="1"/>
</dbReference>
<keyword evidence="7" id="KW-0539">Nucleus</keyword>
<dbReference type="InterPro" id="IPR011006">
    <property type="entry name" value="CheY-like_superfamily"/>
</dbReference>
<dbReference type="FunFam" id="1.10.10.60:FF:000007">
    <property type="entry name" value="Two-component response regulator"/>
    <property type="match status" value="1"/>
</dbReference>
<evidence type="ECO:0008006" key="14">
    <source>
        <dbReference type="Google" id="ProtNLM"/>
    </source>
</evidence>
<feature type="region of interest" description="Disordered" evidence="9">
    <location>
        <begin position="101"/>
        <end position="162"/>
    </location>
</feature>
<feature type="domain" description="Response regulatory" evidence="10">
    <location>
        <begin position="1"/>
        <end position="97"/>
    </location>
</feature>
<dbReference type="Pfam" id="PF00072">
    <property type="entry name" value="Response_reg"/>
    <property type="match status" value="1"/>
</dbReference>
<dbReference type="Proteomes" id="UP001497480">
    <property type="component" value="Unassembled WGS sequence"/>
</dbReference>
<keyword evidence="13" id="KW-1185">Reference proteome</keyword>
<dbReference type="Gene3D" id="3.40.50.2300">
    <property type="match status" value="1"/>
</dbReference>
<dbReference type="InterPro" id="IPR009057">
    <property type="entry name" value="Homeodomain-like_sf"/>
</dbReference>
<evidence type="ECO:0000256" key="2">
    <source>
        <dbReference type="ARBA" id="ARBA00022553"/>
    </source>
</evidence>
<dbReference type="InterPro" id="IPR017930">
    <property type="entry name" value="Myb_dom"/>
</dbReference>
<dbReference type="GO" id="GO:0005634">
    <property type="term" value="C:nucleus"/>
    <property type="evidence" value="ECO:0007669"/>
    <property type="project" value="UniProtKB-SubCell"/>
</dbReference>
<dbReference type="PANTHER" id="PTHR43874:SF205">
    <property type="entry name" value="TWO-COMPONENT RESPONSE REGULATOR ORR23"/>
    <property type="match status" value="1"/>
</dbReference>
<feature type="modified residue" description="4-aspartylphosphate" evidence="8">
    <location>
        <position position="32"/>
    </location>
</feature>
<comment type="caution">
    <text evidence="12">The sequence shown here is derived from an EMBL/GenBank/DDBJ whole genome shotgun (WGS) entry which is preliminary data.</text>
</comment>
<dbReference type="PANTHER" id="PTHR43874">
    <property type="entry name" value="TWO-COMPONENT RESPONSE REGULATOR"/>
    <property type="match status" value="1"/>
</dbReference>
<feature type="compositionally biased region" description="Acidic residues" evidence="9">
    <location>
        <begin position="144"/>
        <end position="157"/>
    </location>
</feature>
<name>A0AAV1Y1B5_LUPLU</name>
<reference evidence="12 13" key="1">
    <citation type="submission" date="2024-03" db="EMBL/GenBank/DDBJ databases">
        <authorList>
            <person name="Martinez-Hernandez J."/>
        </authorList>
    </citation>
    <scope>NUCLEOTIDE SEQUENCE [LARGE SCALE GENOMIC DNA]</scope>
</reference>
<keyword evidence="3" id="KW-0902">Two-component regulatory system</keyword>
<dbReference type="GO" id="GO:0000160">
    <property type="term" value="P:phosphorelay signal transduction system"/>
    <property type="evidence" value="ECO:0007669"/>
    <property type="project" value="UniProtKB-KW"/>
</dbReference>
<feature type="compositionally biased region" description="Basic and acidic residues" evidence="9">
    <location>
        <begin position="130"/>
        <end position="143"/>
    </location>
</feature>
<dbReference type="NCBIfam" id="TIGR01557">
    <property type="entry name" value="myb_SHAQKYF"/>
    <property type="match status" value="1"/>
</dbReference>
<evidence type="ECO:0000256" key="4">
    <source>
        <dbReference type="ARBA" id="ARBA00023015"/>
    </source>
</evidence>
<dbReference type="SMART" id="SM00448">
    <property type="entry name" value="REC"/>
    <property type="match status" value="1"/>
</dbReference>
<dbReference type="SUPFAM" id="SSF52172">
    <property type="entry name" value="CheY-like"/>
    <property type="match status" value="1"/>
</dbReference>
<dbReference type="GO" id="GO:0009736">
    <property type="term" value="P:cytokinin-activated signaling pathway"/>
    <property type="evidence" value="ECO:0007669"/>
    <property type="project" value="InterPro"/>
</dbReference>
<evidence type="ECO:0000256" key="9">
    <source>
        <dbReference type="SAM" id="MobiDB-lite"/>
    </source>
</evidence>
<keyword evidence="6" id="KW-0804">Transcription</keyword>
<organism evidence="12 13">
    <name type="scientific">Lupinus luteus</name>
    <name type="common">European yellow lupine</name>
    <dbReference type="NCBI Taxonomy" id="3873"/>
    <lineage>
        <taxon>Eukaryota</taxon>
        <taxon>Viridiplantae</taxon>
        <taxon>Streptophyta</taxon>
        <taxon>Embryophyta</taxon>
        <taxon>Tracheophyta</taxon>
        <taxon>Spermatophyta</taxon>
        <taxon>Magnoliopsida</taxon>
        <taxon>eudicotyledons</taxon>
        <taxon>Gunneridae</taxon>
        <taxon>Pentapetalae</taxon>
        <taxon>rosids</taxon>
        <taxon>fabids</taxon>
        <taxon>Fabales</taxon>
        <taxon>Fabaceae</taxon>
        <taxon>Papilionoideae</taxon>
        <taxon>50 kb inversion clade</taxon>
        <taxon>genistoids sensu lato</taxon>
        <taxon>core genistoids</taxon>
        <taxon>Genisteae</taxon>
        <taxon>Lupinus</taxon>
    </lineage>
</organism>
<evidence type="ECO:0000256" key="1">
    <source>
        <dbReference type="ARBA" id="ARBA00004123"/>
    </source>
</evidence>
<evidence type="ECO:0000256" key="6">
    <source>
        <dbReference type="ARBA" id="ARBA00023163"/>
    </source>
</evidence>
<dbReference type="EMBL" id="CAXHTB010000020">
    <property type="protein sequence ID" value="CAL0327812.1"/>
    <property type="molecule type" value="Genomic_DNA"/>
</dbReference>
<keyword evidence="4" id="KW-0805">Transcription regulation</keyword>
<dbReference type="GO" id="GO:0003677">
    <property type="term" value="F:DNA binding"/>
    <property type="evidence" value="ECO:0007669"/>
    <property type="project" value="InterPro"/>
</dbReference>
<accession>A0AAV1Y1B5</accession>
<evidence type="ECO:0000313" key="12">
    <source>
        <dbReference type="EMBL" id="CAL0327812.1"/>
    </source>
</evidence>
<gene>
    <name evidence="12" type="ORF">LLUT_LOCUS28872</name>
</gene>
<sequence length="516" mass="57222">MAFVAVTTTNKAIEALRMLRENRNNFDLVISDMNMPDIDGFKLLEMVGLEMDLPVVIMLSAHSDTELVWKGIAHGACGHLLKPVRIEELKKIWQHVVRRTNSDGGVKPSKEEKACNISREGSQGIISESSSDRNKNLGKRSEDEEKDLEGGGEEMEEPSAQKRPRLAWTVELHKKFVHAVNQLGHERAVPRKIVELMNVEGITAGNVASHLQKYRQYLKKTTQQASTVTVIGGSDSHMRMGSTDGHVDPSRFAIASGFPHSRVIGNSANNSLPCVSSNHPMSYGNSQQTHSGAFRNQSYVRADPSSTESFDVGMYGSSDKLNYNQCNENWQTAQLSKFPANSLQLCESFNNGQLSPTGINVSNSKTLIRNSPDNFSSRIALPALLEDSRNELQHEQGFDGNILRPPSYTPRQRREEHRLDYNQSMTRPFDAVNSQAFSTSLGHGLNRSNTICSTGIDASLVGQLSGPSPSISRCNEDEKLDLDIRLQSNDAYNLEQMKSQDGFIQNEIMGAMVKRV</sequence>
<dbReference type="InterPro" id="IPR001005">
    <property type="entry name" value="SANT/Myb"/>
</dbReference>
<comment type="subcellular location">
    <subcellularLocation>
        <location evidence="1">Nucleus</location>
    </subcellularLocation>
</comment>
<evidence type="ECO:0000256" key="3">
    <source>
        <dbReference type="ARBA" id="ARBA00023012"/>
    </source>
</evidence>
<proteinExistence type="predicted"/>
<keyword evidence="2 8" id="KW-0597">Phosphoprotein</keyword>
<dbReference type="PROSITE" id="PS51294">
    <property type="entry name" value="HTH_MYB"/>
    <property type="match status" value="1"/>
</dbReference>
<dbReference type="CDD" id="cd17584">
    <property type="entry name" value="REC_typeB_ARR-like"/>
    <property type="match status" value="1"/>
</dbReference>
<evidence type="ECO:0000313" key="13">
    <source>
        <dbReference type="Proteomes" id="UP001497480"/>
    </source>
</evidence>
<evidence type="ECO:0000256" key="8">
    <source>
        <dbReference type="PROSITE-ProRule" id="PRU00169"/>
    </source>
</evidence>
<dbReference type="PROSITE" id="PS50110">
    <property type="entry name" value="RESPONSE_REGULATORY"/>
    <property type="match status" value="1"/>
</dbReference>
<dbReference type="InterPro" id="IPR006447">
    <property type="entry name" value="Myb_dom_plants"/>
</dbReference>
<dbReference type="InterPro" id="IPR045279">
    <property type="entry name" value="ARR-like"/>
</dbReference>
<dbReference type="SUPFAM" id="SSF46689">
    <property type="entry name" value="Homeodomain-like"/>
    <property type="match status" value="1"/>
</dbReference>
<dbReference type="AlphaFoldDB" id="A0AAV1Y1B5"/>